<dbReference type="EMBL" id="SOBT01000008">
    <property type="protein sequence ID" value="TDU32058.1"/>
    <property type="molecule type" value="Genomic_DNA"/>
</dbReference>
<dbReference type="Gene3D" id="3.40.720.10">
    <property type="entry name" value="Alkaline Phosphatase, subunit A"/>
    <property type="match status" value="1"/>
</dbReference>
<dbReference type="RefSeq" id="WP_133880592.1">
    <property type="nucleotide sequence ID" value="NZ_MWIN01000004.1"/>
</dbReference>
<evidence type="ECO:0000313" key="3">
    <source>
        <dbReference type="Proteomes" id="UP000295341"/>
    </source>
</evidence>
<dbReference type="Pfam" id="PF00884">
    <property type="entry name" value="Sulfatase"/>
    <property type="match status" value="1"/>
</dbReference>
<name>A0A4S3K845_9GAMM</name>
<organism evidence="2 3">
    <name type="scientific">Panacagrimonas perspica</name>
    <dbReference type="NCBI Taxonomy" id="381431"/>
    <lineage>
        <taxon>Bacteria</taxon>
        <taxon>Pseudomonadati</taxon>
        <taxon>Pseudomonadota</taxon>
        <taxon>Gammaproteobacteria</taxon>
        <taxon>Nevskiales</taxon>
        <taxon>Nevskiaceae</taxon>
        <taxon>Panacagrimonas</taxon>
    </lineage>
</organism>
<dbReference type="InterPro" id="IPR000917">
    <property type="entry name" value="Sulfatase_N"/>
</dbReference>
<sequence length="272" mass="31021">MSARHLVFLVLDSCRFDSYAAARTPNMDRIAQGERRYSYASWTSPSHYTYLMGLVPHTNPQGVFASEVYKGEFQKWVDRLGIDGLSFKSFVPELSLPKVLQVHGYRTAARVSLPVLNPASHLNRHFDDYKLMPDHNDFAGIVKQIEFDEDEPQFWFCNLGETHYPYMLPPGSLPHISGVHGVFKRMDDELGQATEDRFFDESQMRDLHQQQIKTVEYVDGVLDALIAKAPVDTHFIITADHGECFGEGGFFGHGPIVHEKVMEVPFLEGRKR</sequence>
<comment type="caution">
    <text evidence="2">The sequence shown here is derived from an EMBL/GenBank/DDBJ whole genome shotgun (WGS) entry which is preliminary data.</text>
</comment>
<keyword evidence="3" id="KW-1185">Reference proteome</keyword>
<proteinExistence type="predicted"/>
<dbReference type="AlphaFoldDB" id="A0A4S3K845"/>
<dbReference type="SUPFAM" id="SSF53649">
    <property type="entry name" value="Alkaline phosphatase-like"/>
    <property type="match status" value="1"/>
</dbReference>
<accession>A0A4S3K845</accession>
<feature type="domain" description="Sulfatase N-terminal" evidence="1">
    <location>
        <begin position="5"/>
        <end position="266"/>
    </location>
</feature>
<dbReference type="Proteomes" id="UP000295341">
    <property type="component" value="Unassembled WGS sequence"/>
</dbReference>
<protein>
    <submittedName>
        <fullName evidence="2">Sulfatase-like protein</fullName>
    </submittedName>
</protein>
<reference evidence="2 3" key="1">
    <citation type="submission" date="2019-03" db="EMBL/GenBank/DDBJ databases">
        <title>Genomic Encyclopedia of Type Strains, Phase IV (KMG-IV): sequencing the most valuable type-strain genomes for metagenomic binning, comparative biology and taxonomic classification.</title>
        <authorList>
            <person name="Goeker M."/>
        </authorList>
    </citation>
    <scope>NUCLEOTIDE SEQUENCE [LARGE SCALE GENOMIC DNA]</scope>
    <source>
        <strain evidence="2 3">DSM 26377</strain>
    </source>
</reference>
<dbReference type="OrthoDB" id="9803751at2"/>
<gene>
    <name evidence="2" type="ORF">DFR24_1446</name>
</gene>
<evidence type="ECO:0000313" key="2">
    <source>
        <dbReference type="EMBL" id="TDU32058.1"/>
    </source>
</evidence>
<dbReference type="InterPro" id="IPR017850">
    <property type="entry name" value="Alkaline_phosphatase_core_sf"/>
</dbReference>
<evidence type="ECO:0000259" key="1">
    <source>
        <dbReference type="Pfam" id="PF00884"/>
    </source>
</evidence>